<dbReference type="EMBL" id="KL648622">
    <property type="protein sequence ID" value="KEY67361.1"/>
    <property type="molecule type" value="Genomic_DNA"/>
</dbReference>
<keyword evidence="2" id="KW-0732">Signal</keyword>
<dbReference type="InterPro" id="IPR024338">
    <property type="entry name" value="MID1/Yam8"/>
</dbReference>
<dbReference type="AlphaFoldDB" id="A0A084APY2"/>
<dbReference type="GO" id="GO:0005262">
    <property type="term" value="F:calcium channel activity"/>
    <property type="evidence" value="ECO:0007669"/>
    <property type="project" value="InterPro"/>
</dbReference>
<proteinExistence type="predicted"/>
<evidence type="ECO:0008006" key="5">
    <source>
        <dbReference type="Google" id="ProtNLM"/>
    </source>
</evidence>
<dbReference type="HOGENOM" id="CLU_018731_0_0_1"/>
<feature type="region of interest" description="Disordered" evidence="1">
    <location>
        <begin position="101"/>
        <end position="143"/>
    </location>
</feature>
<dbReference type="PANTHER" id="PTHR39142:SF1">
    <property type="entry name" value="AEL197CP"/>
    <property type="match status" value="1"/>
</dbReference>
<evidence type="ECO:0000256" key="1">
    <source>
        <dbReference type="SAM" id="MobiDB-lite"/>
    </source>
</evidence>
<feature type="signal peptide" evidence="2">
    <location>
        <begin position="1"/>
        <end position="35"/>
    </location>
</feature>
<protein>
    <recommendedName>
        <fullName evidence="5">FZ domain-containing protein</fullName>
    </recommendedName>
</protein>
<evidence type="ECO:0000313" key="4">
    <source>
        <dbReference type="Proteomes" id="UP000028045"/>
    </source>
</evidence>
<feature type="compositionally biased region" description="Basic and acidic residues" evidence="1">
    <location>
        <begin position="114"/>
        <end position="143"/>
    </location>
</feature>
<dbReference type="OrthoDB" id="5405745at2759"/>
<dbReference type="PANTHER" id="PTHR39142">
    <property type="entry name" value="MID1P"/>
    <property type="match status" value="1"/>
</dbReference>
<sequence>MHLSPLQSRMAASLAASLTLLCLYLLLISPRPAMALEVSPIDDMLLEDSHQPLVGTETSYEPDFALFDRGIVGRAQFELVDLRNNVPVALNLSPGQSMCFRMRGTGTTESDNAESARDIGSDKNESGHEASDEELPHSSERRQDATGRLVYVSANTCLQPNRVSPDATTLDPPQLTLSVSESEEAGCPETLRDFTQDEMTVFNEGAAMMSLNATRDLFIGITAPNISTDFQGIWNYEVAASIDDFYHRYTVNGTTELLWMDSDSTSALLVSRNLTSNHDDTQQIMSRDLPYELFVENNSSRTMDGVRHSFCGMEKVAQISANQAGNGRSNNLVRTRMTTRGPGGFPKQEFYFDGLNASSTYSGILYKKTSSSAARRQEGGVVGGGGVVFEPTIFQTPGGSNCRMITDLEFCNETEYSVPGNLDRFNNNTELARQYDNYARQMYSNFEKVMMQIPCETGPENRYSLARNCDDCANAYKRWLCTVSIPRCEEFASPNRFAVTRNILQAFPNGTTLTDEQSNSLDPRMTTNTSRNSFIDTQIQPGPYREVLPCEEVCYEVVQSCPAAIGFMCPLPGMIGFDLSYGRRQEGASSMACNFPGEARTQISAAGFVPRSNNMLGAGLLVTLLLLLR</sequence>
<name>A0A084APY2_STACB</name>
<keyword evidence="4" id="KW-1185">Reference proteome</keyword>
<evidence type="ECO:0000256" key="2">
    <source>
        <dbReference type="SAM" id="SignalP"/>
    </source>
</evidence>
<dbReference type="GO" id="GO:0098703">
    <property type="term" value="P:calcium ion import across plasma membrane"/>
    <property type="evidence" value="ECO:0007669"/>
    <property type="project" value="InterPro"/>
</dbReference>
<accession>A0A084APY2</accession>
<reference evidence="3 4" key="1">
    <citation type="journal article" date="2014" name="BMC Genomics">
        <title>Comparative genome sequencing reveals chemotype-specific gene clusters in the toxigenic black mold Stachybotrys.</title>
        <authorList>
            <person name="Semeiks J."/>
            <person name="Borek D."/>
            <person name="Otwinowski Z."/>
            <person name="Grishin N.V."/>
        </authorList>
    </citation>
    <scope>NUCLEOTIDE SEQUENCE [LARGE SCALE GENOMIC DNA]</scope>
    <source>
        <strain evidence="4">CBS 109288 / IBT 7711</strain>
    </source>
</reference>
<dbReference type="Pfam" id="PF12929">
    <property type="entry name" value="Mid1"/>
    <property type="match status" value="1"/>
</dbReference>
<evidence type="ECO:0000313" key="3">
    <source>
        <dbReference type="EMBL" id="KEY67361.1"/>
    </source>
</evidence>
<organism evidence="3 4">
    <name type="scientific">Stachybotrys chartarum (strain CBS 109288 / IBT 7711)</name>
    <name type="common">Toxic black mold</name>
    <name type="synonym">Stilbospora chartarum</name>
    <dbReference type="NCBI Taxonomy" id="1280523"/>
    <lineage>
        <taxon>Eukaryota</taxon>
        <taxon>Fungi</taxon>
        <taxon>Dikarya</taxon>
        <taxon>Ascomycota</taxon>
        <taxon>Pezizomycotina</taxon>
        <taxon>Sordariomycetes</taxon>
        <taxon>Hypocreomycetidae</taxon>
        <taxon>Hypocreales</taxon>
        <taxon>Stachybotryaceae</taxon>
        <taxon>Stachybotrys</taxon>
    </lineage>
</organism>
<feature type="chain" id="PRO_5001771159" description="FZ domain-containing protein" evidence="2">
    <location>
        <begin position="36"/>
        <end position="629"/>
    </location>
</feature>
<dbReference type="Proteomes" id="UP000028045">
    <property type="component" value="Unassembled WGS sequence"/>
</dbReference>
<gene>
    <name evidence="3" type="ORF">S7711_07572</name>
</gene>